<keyword evidence="2" id="KW-1185">Reference proteome</keyword>
<accession>A0ACD4NVG3</accession>
<dbReference type="EMBL" id="CP113520">
    <property type="protein sequence ID" value="WAJ30738.1"/>
    <property type="molecule type" value="Genomic_DNA"/>
</dbReference>
<sequence>MDPALEAWRFLWVPLTPTPPAPRAAPAIPPPAAVQPSTALTIAETLPQKFAQAILPAVMAAYRQNAD</sequence>
<protein>
    <submittedName>
        <fullName evidence="1">Uncharacterized protein</fullName>
    </submittedName>
</protein>
<evidence type="ECO:0000313" key="2">
    <source>
        <dbReference type="Proteomes" id="UP001163223"/>
    </source>
</evidence>
<organism evidence="1 2">
    <name type="scientific">Antarcticirhabdus aurantiaca</name>
    <dbReference type="NCBI Taxonomy" id="2606717"/>
    <lineage>
        <taxon>Bacteria</taxon>
        <taxon>Pseudomonadati</taxon>
        <taxon>Pseudomonadota</taxon>
        <taxon>Alphaproteobacteria</taxon>
        <taxon>Hyphomicrobiales</taxon>
        <taxon>Aurantimonadaceae</taxon>
        <taxon>Antarcticirhabdus</taxon>
    </lineage>
</organism>
<evidence type="ECO:0000313" key="1">
    <source>
        <dbReference type="EMBL" id="WAJ30738.1"/>
    </source>
</evidence>
<reference evidence="1" key="1">
    <citation type="submission" date="2022-11" db="EMBL/GenBank/DDBJ databases">
        <title>beta-Carotene-producing bacterium, Jeongeuplla avenae sp. nov., alleviates the salt stress of Arabidopsis seedlings.</title>
        <authorList>
            <person name="Jiang L."/>
            <person name="Lee J."/>
        </authorList>
    </citation>
    <scope>NUCLEOTIDE SEQUENCE</scope>
    <source>
        <strain evidence="1">DY_R2A_6</strain>
    </source>
</reference>
<name>A0ACD4NVG3_9HYPH</name>
<proteinExistence type="predicted"/>
<gene>
    <name evidence="1" type="ORF">OXU80_11235</name>
</gene>
<dbReference type="Proteomes" id="UP001163223">
    <property type="component" value="Chromosome"/>
</dbReference>